<dbReference type="InterPro" id="IPR004358">
    <property type="entry name" value="Sig_transdc_His_kin-like_C"/>
</dbReference>
<comment type="catalytic activity">
    <reaction evidence="1">
        <text>ATP + protein L-histidine = ADP + protein N-phospho-L-histidine.</text>
        <dbReference type="EC" id="2.7.13.3"/>
    </reaction>
</comment>
<dbReference type="InterPro" id="IPR036097">
    <property type="entry name" value="HisK_dim/P_sf"/>
</dbReference>
<evidence type="ECO:0000256" key="6">
    <source>
        <dbReference type="ARBA" id="ARBA00022679"/>
    </source>
</evidence>
<dbReference type="GO" id="GO:0000155">
    <property type="term" value="F:phosphorelay sensor kinase activity"/>
    <property type="evidence" value="ECO:0007669"/>
    <property type="project" value="InterPro"/>
</dbReference>
<dbReference type="PRINTS" id="PR00344">
    <property type="entry name" value="BCTRLSENSOR"/>
</dbReference>
<feature type="domain" description="Histidine kinase" evidence="15">
    <location>
        <begin position="506"/>
        <end position="731"/>
    </location>
</feature>
<dbReference type="Gene3D" id="3.40.50.2300">
    <property type="match status" value="1"/>
</dbReference>
<dbReference type="GO" id="GO:0005886">
    <property type="term" value="C:plasma membrane"/>
    <property type="evidence" value="ECO:0007669"/>
    <property type="project" value="UniProtKB-SubCell"/>
</dbReference>
<dbReference type="PROSITE" id="PS50109">
    <property type="entry name" value="HIS_KIN"/>
    <property type="match status" value="1"/>
</dbReference>
<keyword evidence="5 13" id="KW-0597">Phosphoprotein</keyword>
<dbReference type="PROSITE" id="PS50112">
    <property type="entry name" value="PAS"/>
    <property type="match status" value="1"/>
</dbReference>
<dbReference type="GO" id="GO:0005524">
    <property type="term" value="F:ATP binding"/>
    <property type="evidence" value="ECO:0007669"/>
    <property type="project" value="UniProtKB-KW"/>
</dbReference>
<dbReference type="SMART" id="SM00448">
    <property type="entry name" value="REC"/>
    <property type="match status" value="1"/>
</dbReference>
<dbReference type="SUPFAM" id="SSF55874">
    <property type="entry name" value="ATPase domain of HSP90 chaperone/DNA topoisomerase II/histidine kinase"/>
    <property type="match status" value="1"/>
</dbReference>
<dbReference type="RefSeq" id="WP_132229415.1">
    <property type="nucleotide sequence ID" value="NZ_NRRH01000032.1"/>
</dbReference>
<dbReference type="AlphaFoldDB" id="A0A4R4ABJ8"/>
<evidence type="ECO:0000256" key="8">
    <source>
        <dbReference type="ARBA" id="ARBA00022741"/>
    </source>
</evidence>
<evidence type="ECO:0000256" key="10">
    <source>
        <dbReference type="ARBA" id="ARBA00022840"/>
    </source>
</evidence>
<dbReference type="EC" id="2.7.13.3" evidence="3"/>
<dbReference type="EMBL" id="SMDC01000004">
    <property type="protein sequence ID" value="TCW36402.1"/>
    <property type="molecule type" value="Genomic_DNA"/>
</dbReference>
<dbReference type="InterPro" id="IPR011006">
    <property type="entry name" value="CheY-like_superfamily"/>
</dbReference>
<keyword evidence="4" id="KW-1003">Cell membrane</keyword>
<dbReference type="PROSITE" id="PS50110">
    <property type="entry name" value="RESPONSE_REGULATORY"/>
    <property type="match status" value="1"/>
</dbReference>
<dbReference type="SMART" id="SM00091">
    <property type="entry name" value="PAS"/>
    <property type="match status" value="1"/>
</dbReference>
<dbReference type="Gene3D" id="3.30.450.20">
    <property type="entry name" value="PAS domain"/>
    <property type="match status" value="3"/>
</dbReference>
<dbReference type="SUPFAM" id="SSF103190">
    <property type="entry name" value="Sensory domain-like"/>
    <property type="match status" value="1"/>
</dbReference>
<feature type="modified residue" description="4-aspartylphosphate" evidence="13">
    <location>
        <position position="807"/>
    </location>
</feature>
<dbReference type="SUPFAM" id="SSF47384">
    <property type="entry name" value="Homodimeric domain of signal transducing histidine kinase"/>
    <property type="match status" value="1"/>
</dbReference>
<keyword evidence="12" id="KW-0902">Two-component regulatory system</keyword>
<keyword evidence="8" id="KW-0547">Nucleotide-binding</keyword>
<dbReference type="Gene3D" id="1.10.287.130">
    <property type="match status" value="1"/>
</dbReference>
<dbReference type="PANTHER" id="PTHR43065">
    <property type="entry name" value="SENSOR HISTIDINE KINASE"/>
    <property type="match status" value="1"/>
</dbReference>
<accession>A0A4R4ABJ8</accession>
<evidence type="ECO:0000313" key="18">
    <source>
        <dbReference type="EMBL" id="TCW36402.1"/>
    </source>
</evidence>
<keyword evidence="10" id="KW-0067">ATP-binding</keyword>
<keyword evidence="7 14" id="KW-0812">Transmembrane</keyword>
<evidence type="ECO:0000256" key="9">
    <source>
        <dbReference type="ARBA" id="ARBA00022777"/>
    </source>
</evidence>
<dbReference type="InterPro" id="IPR003594">
    <property type="entry name" value="HATPase_dom"/>
</dbReference>
<evidence type="ECO:0000256" key="12">
    <source>
        <dbReference type="ARBA" id="ARBA00023012"/>
    </source>
</evidence>
<evidence type="ECO:0000259" key="16">
    <source>
        <dbReference type="PROSITE" id="PS50110"/>
    </source>
</evidence>
<dbReference type="InterPro" id="IPR036890">
    <property type="entry name" value="HATPase_C_sf"/>
</dbReference>
<comment type="subcellular location">
    <subcellularLocation>
        <location evidence="2">Cell membrane</location>
        <topology evidence="2">Multi-pass membrane protein</topology>
    </subcellularLocation>
</comment>
<keyword evidence="6" id="KW-0808">Transferase</keyword>
<dbReference type="InterPro" id="IPR000014">
    <property type="entry name" value="PAS"/>
</dbReference>
<dbReference type="InterPro" id="IPR029151">
    <property type="entry name" value="Sensor-like_sf"/>
</dbReference>
<dbReference type="InterPro" id="IPR035965">
    <property type="entry name" value="PAS-like_dom_sf"/>
</dbReference>
<dbReference type="SUPFAM" id="SSF55785">
    <property type="entry name" value="PYP-like sensor domain (PAS domain)"/>
    <property type="match status" value="1"/>
</dbReference>
<evidence type="ECO:0000256" key="3">
    <source>
        <dbReference type="ARBA" id="ARBA00012438"/>
    </source>
</evidence>
<evidence type="ECO:0000256" key="11">
    <source>
        <dbReference type="ARBA" id="ARBA00022989"/>
    </source>
</evidence>
<dbReference type="Pfam" id="PF00072">
    <property type="entry name" value="Response_reg"/>
    <property type="match status" value="1"/>
</dbReference>
<dbReference type="CDD" id="cd00082">
    <property type="entry name" value="HisKA"/>
    <property type="match status" value="1"/>
</dbReference>
<evidence type="ECO:0000256" key="2">
    <source>
        <dbReference type="ARBA" id="ARBA00004651"/>
    </source>
</evidence>
<dbReference type="SMART" id="SM00387">
    <property type="entry name" value="HATPase_c"/>
    <property type="match status" value="1"/>
</dbReference>
<feature type="domain" description="PAS" evidence="17">
    <location>
        <begin position="362"/>
        <end position="408"/>
    </location>
</feature>
<dbReference type="InterPro" id="IPR001789">
    <property type="entry name" value="Sig_transdc_resp-reg_receiver"/>
</dbReference>
<keyword evidence="14" id="KW-0472">Membrane</keyword>
<comment type="caution">
    <text evidence="18">The sequence shown here is derived from an EMBL/GenBank/DDBJ whole genome shotgun (WGS) entry which is preliminary data.</text>
</comment>
<dbReference type="CDD" id="cd00156">
    <property type="entry name" value="REC"/>
    <property type="match status" value="1"/>
</dbReference>
<name>A0A4R4ABJ8_MARGR</name>
<dbReference type="InterPro" id="IPR003661">
    <property type="entry name" value="HisK_dim/P_dom"/>
</dbReference>
<dbReference type="CDD" id="cd00130">
    <property type="entry name" value="PAS"/>
    <property type="match status" value="1"/>
</dbReference>
<dbReference type="Proteomes" id="UP000295247">
    <property type="component" value="Unassembled WGS sequence"/>
</dbReference>
<dbReference type="Gene3D" id="3.30.565.10">
    <property type="entry name" value="Histidine kinase-like ATPase, C-terminal domain"/>
    <property type="match status" value="1"/>
</dbReference>
<evidence type="ECO:0000256" key="7">
    <source>
        <dbReference type="ARBA" id="ARBA00022692"/>
    </source>
</evidence>
<proteinExistence type="predicted"/>
<dbReference type="PANTHER" id="PTHR43065:SF42">
    <property type="entry name" value="TWO-COMPONENT SENSOR PPRA"/>
    <property type="match status" value="1"/>
</dbReference>
<keyword evidence="9" id="KW-0418">Kinase</keyword>
<reference evidence="18 19" key="1">
    <citation type="submission" date="2019-03" db="EMBL/GenBank/DDBJ databases">
        <title>Genomic Encyclopedia of Type Strains, Phase IV (KMG-IV): sequencing the most valuable type-strain genomes for metagenomic binning, comparative biology and taxonomic classification.</title>
        <authorList>
            <person name="Goeker M."/>
        </authorList>
    </citation>
    <scope>NUCLEOTIDE SEQUENCE [LARGE SCALE GENOMIC DNA]</scope>
    <source>
        <strain evidence="18 19">DSM 203</strain>
    </source>
</reference>
<evidence type="ECO:0000256" key="1">
    <source>
        <dbReference type="ARBA" id="ARBA00000085"/>
    </source>
</evidence>
<evidence type="ECO:0000256" key="4">
    <source>
        <dbReference type="ARBA" id="ARBA00022475"/>
    </source>
</evidence>
<feature type="domain" description="Response regulatory" evidence="16">
    <location>
        <begin position="756"/>
        <end position="872"/>
    </location>
</feature>
<gene>
    <name evidence="18" type="ORF">EDC29_104190</name>
</gene>
<evidence type="ECO:0000259" key="15">
    <source>
        <dbReference type="PROSITE" id="PS50109"/>
    </source>
</evidence>
<feature type="transmembrane region" description="Helical" evidence="14">
    <location>
        <begin position="322"/>
        <end position="348"/>
    </location>
</feature>
<sequence length="874" mass="96045">MPARARAQTLLVRLAILAALLGGVVLHGLVAIHGEVARFEHRSERLALLLGAVTHRALDTADALRTAAEAGLADPGPRALDRLRLLGPVPDQDGYGLVGLAPPARPEARLNLTGEGVLEDDPALHRELAMALALEPAFRWVRRAYPQTPWVYYISARGFMSLYPYLPFDRLFMSEAIHDFELYAKGLPARNPQRRPYVSEVYLDAAGRGPMVTFGAPVYGEGRFHGIVGFDLTLDRIGAYLGPEQGSGDRVYVVDMTGRVIAAAGPETGGYPASLAESRPALFALARAYQGVTKMFDGARVHSVQLDGVPWLMVHERANWRIYRYALLATLPLVLFLCVLLGAITIFVRERQRQRNRESERSLRRFRHLLDCSTDMIAVVDPRTARYLDANQTFCDFVGRSAPEILERRVTDLGGALGSTARWTRVLERVRRDGRLTFELDGQLADGRSFEVEVNAHHASTEGEEYIVTVIRDISERKRAETERARLQRALQQAQKLEAIGQLTSGIAHDFNNTLASIQWVAELARRQFGAQEPRLDAQLEQVMAAVNGARALVRQLLVCSRGERSESARPLLLVPKLREILSMLRSVLPATLEIVTEWPARSPTVTVDPIHLQQLLMNLCINARDAMQGVGRISVGVRLRHLEQAECAICHEQVRGGWACIRVSDSGPGIAPSVRDQIFEPFFTTKRLGEGAGMGLAVVSGIMRTYGGHVLIDTAPGGGACFDILLPPSAEVEPRSTPEPTSAERAEPVDIEGLRVLLVEDEPVILHHLKETLIGAGARVEACADAATALARFEQDEGGFELLISDQMMPGMSGLELVRRIRRNDTGIAVLMLTGDGCAIKQADLVRLRIAEVLLKPVTWDELAAAIARALSR</sequence>
<dbReference type="NCBIfam" id="TIGR00229">
    <property type="entry name" value="sensory_box"/>
    <property type="match status" value="1"/>
</dbReference>
<evidence type="ECO:0000256" key="13">
    <source>
        <dbReference type="PROSITE-ProRule" id="PRU00169"/>
    </source>
</evidence>
<dbReference type="Pfam" id="PF02518">
    <property type="entry name" value="HATPase_c"/>
    <property type="match status" value="1"/>
</dbReference>
<evidence type="ECO:0000256" key="14">
    <source>
        <dbReference type="SAM" id="Phobius"/>
    </source>
</evidence>
<evidence type="ECO:0000259" key="17">
    <source>
        <dbReference type="PROSITE" id="PS50112"/>
    </source>
</evidence>
<keyword evidence="11 14" id="KW-1133">Transmembrane helix</keyword>
<evidence type="ECO:0000313" key="19">
    <source>
        <dbReference type="Proteomes" id="UP000295247"/>
    </source>
</evidence>
<dbReference type="Pfam" id="PF13426">
    <property type="entry name" value="PAS_9"/>
    <property type="match status" value="1"/>
</dbReference>
<dbReference type="InterPro" id="IPR005467">
    <property type="entry name" value="His_kinase_dom"/>
</dbReference>
<dbReference type="SUPFAM" id="SSF52172">
    <property type="entry name" value="CheY-like"/>
    <property type="match status" value="1"/>
</dbReference>
<dbReference type="SMART" id="SM00388">
    <property type="entry name" value="HisKA"/>
    <property type="match status" value="1"/>
</dbReference>
<protein>
    <recommendedName>
        <fullName evidence="3">histidine kinase</fullName>
        <ecNumber evidence="3">2.7.13.3</ecNumber>
    </recommendedName>
</protein>
<organism evidence="18 19">
    <name type="scientific">Marichromatium gracile</name>
    <name type="common">Chromatium gracile</name>
    <dbReference type="NCBI Taxonomy" id="1048"/>
    <lineage>
        <taxon>Bacteria</taxon>
        <taxon>Pseudomonadati</taxon>
        <taxon>Pseudomonadota</taxon>
        <taxon>Gammaproteobacteria</taxon>
        <taxon>Chromatiales</taxon>
        <taxon>Chromatiaceae</taxon>
        <taxon>Marichromatium</taxon>
    </lineage>
</organism>
<evidence type="ECO:0000256" key="5">
    <source>
        <dbReference type="ARBA" id="ARBA00022553"/>
    </source>
</evidence>